<evidence type="ECO:0000313" key="1">
    <source>
        <dbReference type="EMBL" id="TFK64486.1"/>
    </source>
</evidence>
<keyword evidence="2" id="KW-1185">Reference proteome</keyword>
<reference evidence="1 2" key="1">
    <citation type="journal article" date="2019" name="Nat. Ecol. Evol.">
        <title>Megaphylogeny resolves global patterns of mushroom evolution.</title>
        <authorList>
            <person name="Varga T."/>
            <person name="Krizsan K."/>
            <person name="Foldi C."/>
            <person name="Dima B."/>
            <person name="Sanchez-Garcia M."/>
            <person name="Sanchez-Ramirez S."/>
            <person name="Szollosi G.J."/>
            <person name="Szarkandi J.G."/>
            <person name="Papp V."/>
            <person name="Albert L."/>
            <person name="Andreopoulos W."/>
            <person name="Angelini C."/>
            <person name="Antonin V."/>
            <person name="Barry K.W."/>
            <person name="Bougher N.L."/>
            <person name="Buchanan P."/>
            <person name="Buyck B."/>
            <person name="Bense V."/>
            <person name="Catcheside P."/>
            <person name="Chovatia M."/>
            <person name="Cooper J."/>
            <person name="Damon W."/>
            <person name="Desjardin D."/>
            <person name="Finy P."/>
            <person name="Geml J."/>
            <person name="Haridas S."/>
            <person name="Hughes K."/>
            <person name="Justo A."/>
            <person name="Karasinski D."/>
            <person name="Kautmanova I."/>
            <person name="Kiss B."/>
            <person name="Kocsube S."/>
            <person name="Kotiranta H."/>
            <person name="LaButti K.M."/>
            <person name="Lechner B.E."/>
            <person name="Liimatainen K."/>
            <person name="Lipzen A."/>
            <person name="Lukacs Z."/>
            <person name="Mihaltcheva S."/>
            <person name="Morgado L.N."/>
            <person name="Niskanen T."/>
            <person name="Noordeloos M.E."/>
            <person name="Ohm R.A."/>
            <person name="Ortiz-Santana B."/>
            <person name="Ovrebo C."/>
            <person name="Racz N."/>
            <person name="Riley R."/>
            <person name="Savchenko A."/>
            <person name="Shiryaev A."/>
            <person name="Soop K."/>
            <person name="Spirin V."/>
            <person name="Szebenyi C."/>
            <person name="Tomsovsky M."/>
            <person name="Tulloss R.E."/>
            <person name="Uehling J."/>
            <person name="Grigoriev I.V."/>
            <person name="Vagvolgyi C."/>
            <person name="Papp T."/>
            <person name="Martin F.M."/>
            <person name="Miettinen O."/>
            <person name="Hibbett D.S."/>
            <person name="Nagy L.G."/>
        </authorList>
    </citation>
    <scope>NUCLEOTIDE SEQUENCE [LARGE SCALE GENOMIC DNA]</scope>
    <source>
        <strain evidence="1 2">NL-1719</strain>
    </source>
</reference>
<accession>A0ACD3AG29</accession>
<protein>
    <submittedName>
        <fullName evidence="1">Uncharacterized protein</fullName>
    </submittedName>
</protein>
<organism evidence="1 2">
    <name type="scientific">Pluteus cervinus</name>
    <dbReference type="NCBI Taxonomy" id="181527"/>
    <lineage>
        <taxon>Eukaryota</taxon>
        <taxon>Fungi</taxon>
        <taxon>Dikarya</taxon>
        <taxon>Basidiomycota</taxon>
        <taxon>Agaricomycotina</taxon>
        <taxon>Agaricomycetes</taxon>
        <taxon>Agaricomycetidae</taxon>
        <taxon>Agaricales</taxon>
        <taxon>Pluteineae</taxon>
        <taxon>Pluteaceae</taxon>
        <taxon>Pluteus</taxon>
    </lineage>
</organism>
<gene>
    <name evidence="1" type="ORF">BDN72DRAFT_774499</name>
</gene>
<sequence>LHQGVLKHLVSWLTDAFGAAEIDARCRRLPPNHNIRLFMKGITILSRVTGQEHDQISRILLGLILEAPLPGGYSPVRLVRSVRSLLDFLYIAQYPVHTTTSLQLLENSLARFHENKSIFIDLGVRDGFNIPKLHFMTHYVDFIKAFGTIDQFNTSHTERLHIDFTKDAYRASNRKDEYSQMTQWLERKEKVHRHEQFIRWRLSQDNHTTPRRVTWVSPGLELNRQSHIAATPDSRSTSIDYLINEHGATYFRPALSRFIALMNDPTLTARQLEHRIWAVRLPLQYHVWYRLKYRLRDQFKNEVSTVDSIHSRPSYENSQKKLIPGRFDTALVEAPNAGKKDLKGMQRYRVVRIHVIFAIPPSLRPYLFSPDVEENVPKHLVYVSWYSAFAKNSEANHLLYKVEAMRDEQGGHICSIIPLSKIVRSVHLFPKFGPSAPAEWTSSRVLDQCSTFYVNCFTDRHLYRVLVT</sequence>
<evidence type="ECO:0000313" key="2">
    <source>
        <dbReference type="Proteomes" id="UP000308600"/>
    </source>
</evidence>
<dbReference type="Proteomes" id="UP000308600">
    <property type="component" value="Unassembled WGS sequence"/>
</dbReference>
<proteinExistence type="predicted"/>
<name>A0ACD3AG29_9AGAR</name>
<dbReference type="EMBL" id="ML208472">
    <property type="protein sequence ID" value="TFK64486.1"/>
    <property type="molecule type" value="Genomic_DNA"/>
</dbReference>
<feature type="non-terminal residue" evidence="1">
    <location>
        <position position="1"/>
    </location>
</feature>